<feature type="region of interest" description="Disordered" evidence="1">
    <location>
        <begin position="1"/>
        <end position="55"/>
    </location>
</feature>
<accession>A0A1Y3BPQ2</accession>
<feature type="compositionally biased region" description="Polar residues" evidence="1">
    <location>
        <begin position="201"/>
        <end position="220"/>
    </location>
</feature>
<comment type="caution">
    <text evidence="2">The sequence shown here is derived from an EMBL/GenBank/DDBJ whole genome shotgun (WGS) entry which is preliminary data.</text>
</comment>
<name>A0A1Y3BPQ2_EURMA</name>
<feature type="compositionally biased region" description="Polar residues" evidence="1">
    <location>
        <begin position="180"/>
        <end position="192"/>
    </location>
</feature>
<dbReference type="Proteomes" id="UP000194236">
    <property type="component" value="Unassembled WGS sequence"/>
</dbReference>
<feature type="compositionally biased region" description="Low complexity" evidence="1">
    <location>
        <begin position="143"/>
        <end position="156"/>
    </location>
</feature>
<dbReference type="OrthoDB" id="48509at2759"/>
<feature type="compositionally biased region" description="Acidic residues" evidence="1">
    <location>
        <begin position="73"/>
        <end position="100"/>
    </location>
</feature>
<gene>
    <name evidence="2" type="ORF">BLA29_008618</name>
</gene>
<dbReference type="AlphaFoldDB" id="A0A1Y3BPQ2"/>
<keyword evidence="3" id="KW-1185">Reference proteome</keyword>
<protein>
    <submittedName>
        <fullName evidence="2">Uncharacterized protein</fullName>
    </submittedName>
</protein>
<sequence length="220" mass="24861">NNDSDFFSDRFGTRSNNSGSHHHHQQQQQQNDDDGDSYRRKDSLPEWSLEDPSCIDVTRVGTFDATGAFHEALDDELMTPLEPDDNDDDGNDQDGKDEEDFFGRKIYKTRKDSDNKNSTTSGKFTETKSNNNDNDGNKSEILSSTSATTKTTNTKPKPIDYFNDPSLSPNYHTRSETKQQKQMANDKTVSKASNDEDNVKSMDNNNENIGISRQSITNNR</sequence>
<evidence type="ECO:0000313" key="2">
    <source>
        <dbReference type="EMBL" id="OTF81576.1"/>
    </source>
</evidence>
<reference evidence="2 3" key="1">
    <citation type="submission" date="2017-03" db="EMBL/GenBank/DDBJ databases">
        <title>Genome Survey of Euroglyphus maynei.</title>
        <authorList>
            <person name="Arlian L.G."/>
            <person name="Morgan M.S."/>
            <person name="Rider S.D."/>
        </authorList>
    </citation>
    <scope>NUCLEOTIDE SEQUENCE [LARGE SCALE GENOMIC DNA]</scope>
    <source>
        <strain evidence="2">Arlian Lab</strain>
        <tissue evidence="2">Whole body</tissue>
    </source>
</reference>
<evidence type="ECO:0000256" key="1">
    <source>
        <dbReference type="SAM" id="MobiDB-lite"/>
    </source>
</evidence>
<dbReference type="EMBL" id="MUJZ01012834">
    <property type="protein sequence ID" value="OTF81576.1"/>
    <property type="molecule type" value="Genomic_DNA"/>
</dbReference>
<proteinExistence type="predicted"/>
<evidence type="ECO:0000313" key="3">
    <source>
        <dbReference type="Proteomes" id="UP000194236"/>
    </source>
</evidence>
<feature type="region of interest" description="Disordered" evidence="1">
    <location>
        <begin position="71"/>
        <end position="220"/>
    </location>
</feature>
<organism evidence="2 3">
    <name type="scientific">Euroglyphus maynei</name>
    <name type="common">Mayne's house dust mite</name>
    <dbReference type="NCBI Taxonomy" id="6958"/>
    <lineage>
        <taxon>Eukaryota</taxon>
        <taxon>Metazoa</taxon>
        <taxon>Ecdysozoa</taxon>
        <taxon>Arthropoda</taxon>
        <taxon>Chelicerata</taxon>
        <taxon>Arachnida</taxon>
        <taxon>Acari</taxon>
        <taxon>Acariformes</taxon>
        <taxon>Sarcoptiformes</taxon>
        <taxon>Astigmata</taxon>
        <taxon>Psoroptidia</taxon>
        <taxon>Analgoidea</taxon>
        <taxon>Pyroglyphidae</taxon>
        <taxon>Pyroglyphinae</taxon>
        <taxon>Euroglyphus</taxon>
    </lineage>
</organism>
<feature type="non-terminal residue" evidence="2">
    <location>
        <position position="1"/>
    </location>
</feature>